<dbReference type="AlphaFoldDB" id="Q9C1K9"/>
<name>Q9C1K9_NEUCS</name>
<keyword evidence="3" id="KW-0648">Protein biosynthesis</keyword>
<evidence type="ECO:0000259" key="5">
    <source>
        <dbReference type="PROSITE" id="PS50832"/>
    </source>
</evidence>
<evidence type="ECO:0000256" key="2">
    <source>
        <dbReference type="ARBA" id="ARBA00022884"/>
    </source>
</evidence>
<feature type="domain" description="S1-like" evidence="5">
    <location>
        <begin position="24"/>
        <end position="92"/>
    </location>
</feature>
<dbReference type="InterPro" id="IPR012340">
    <property type="entry name" value="NA-bd_OB-fold"/>
</dbReference>
<comment type="similarity">
    <text evidence="1">Belongs to the EIF1AD family.</text>
</comment>
<dbReference type="InterPro" id="IPR039294">
    <property type="entry name" value="EIF1AD"/>
</dbReference>
<protein>
    <submittedName>
        <fullName evidence="6">Protein G6G8.9</fullName>
    </submittedName>
</protein>
<feature type="region of interest" description="Disordered" evidence="4">
    <location>
        <begin position="131"/>
        <end position="162"/>
    </location>
</feature>
<organism evidence="6">
    <name type="scientific">Neurospora crassa</name>
    <dbReference type="NCBI Taxonomy" id="5141"/>
    <lineage>
        <taxon>Eukaryota</taxon>
        <taxon>Fungi</taxon>
        <taxon>Dikarya</taxon>
        <taxon>Ascomycota</taxon>
        <taxon>Pezizomycotina</taxon>
        <taxon>Sordariomycetes</taxon>
        <taxon>Sordariomycetidae</taxon>
        <taxon>Sordariales</taxon>
        <taxon>Sordariaceae</taxon>
        <taxon>Neurospora</taxon>
    </lineage>
</organism>
<dbReference type="SUPFAM" id="SSF50249">
    <property type="entry name" value="Nucleic acid-binding proteins"/>
    <property type="match status" value="1"/>
</dbReference>
<dbReference type="PANTHER" id="PTHR21641">
    <property type="entry name" value="TRANSLATION INITIATION FACTOR-RELATED"/>
    <property type="match status" value="1"/>
</dbReference>
<evidence type="ECO:0000313" key="6">
    <source>
        <dbReference type="EMBL" id="AAK07847.1"/>
    </source>
</evidence>
<dbReference type="InterPro" id="IPR001253">
    <property type="entry name" value="TIF_eIF-1A"/>
</dbReference>
<evidence type="ECO:0000256" key="3">
    <source>
        <dbReference type="PROSITE-ProRule" id="PRU00181"/>
    </source>
</evidence>
<dbReference type="Pfam" id="PF01176">
    <property type="entry name" value="eIF-1a"/>
    <property type="match status" value="1"/>
</dbReference>
<dbReference type="EMBL" id="AF309689">
    <property type="protein sequence ID" value="AAK07847.1"/>
    <property type="molecule type" value="Genomic_DNA"/>
</dbReference>
<evidence type="ECO:0000256" key="4">
    <source>
        <dbReference type="SAM" id="MobiDB-lite"/>
    </source>
</evidence>
<dbReference type="Gene3D" id="2.40.50.140">
    <property type="entry name" value="Nucleic acid-binding proteins"/>
    <property type="match status" value="1"/>
</dbReference>
<feature type="region of interest" description="Disordered" evidence="4">
    <location>
        <begin position="1"/>
        <end position="22"/>
    </location>
</feature>
<accession>Q9C1K9</accession>
<dbReference type="GO" id="GO:0003723">
    <property type="term" value="F:RNA binding"/>
    <property type="evidence" value="ECO:0007669"/>
    <property type="project" value="UniProtKB-KW"/>
</dbReference>
<sequence length="162" mass="18704">MGKPKRHVHAADQESLTPPDQLTDSQSIARVVKAEGNSNYICELPNKKTILVELESRFRNTIWIKRGGYVLVDLGSMEERSKTGSKVVGEIINIVRDEKAWRKEAYWYVTLLLQWIGWRKLTDGRKHRPKQFVRQTYDESEDEESTVGKLPPSDSEDEKYGP</sequence>
<dbReference type="PROSITE" id="PS50832">
    <property type="entry name" value="S1_IF1_TYPE"/>
    <property type="match status" value="1"/>
</dbReference>
<dbReference type="InterPro" id="IPR006196">
    <property type="entry name" value="RNA-binding_domain_S1_IF1"/>
</dbReference>
<dbReference type="GO" id="GO:0003743">
    <property type="term" value="F:translation initiation factor activity"/>
    <property type="evidence" value="ECO:0007669"/>
    <property type="project" value="UniProtKB-UniRule"/>
</dbReference>
<dbReference type="SMART" id="SM00652">
    <property type="entry name" value="eIF1a"/>
    <property type="match status" value="1"/>
</dbReference>
<reference evidence="6" key="1">
    <citation type="journal article" date="2001" name="Genetics">
        <title>Analysis of the pdx-1 (snz-1/sno-1) region of the Neurospora crassa genome. Correlation of pyridoxine-requiring phenotypes with mutations in two structural genes.</title>
        <authorList>
            <person name="Bean L.E."/>
            <person name="Dvorachek W.H.Jr."/>
            <person name="Braun E.L."/>
            <person name="Errett A."/>
            <person name="Saenz G.S."/>
            <person name="Giles M.D."/>
            <person name="Werner-Washburne M."/>
            <person name="Nelson M.A."/>
            <person name="Natvig D.O."/>
        </authorList>
    </citation>
    <scope>NUCLEOTIDE SEQUENCE</scope>
    <source>
        <strain evidence="6">74-OR23-1A</strain>
    </source>
</reference>
<dbReference type="GO" id="GO:0005634">
    <property type="term" value="C:nucleus"/>
    <property type="evidence" value="ECO:0007669"/>
    <property type="project" value="TreeGrafter"/>
</dbReference>
<proteinExistence type="inferred from homology"/>
<dbReference type="PANTHER" id="PTHR21641:SF0">
    <property type="entry name" value="RNA-BINDING PROTEIN EIF1AD-RELATED"/>
    <property type="match status" value="1"/>
</dbReference>
<evidence type="ECO:0000256" key="1">
    <source>
        <dbReference type="ARBA" id="ARBA00007340"/>
    </source>
</evidence>
<dbReference type="VEuPathDB" id="FungiDB:NCU06553"/>
<keyword evidence="3" id="KW-0396">Initiation factor</keyword>
<keyword evidence="2" id="KW-0694">RNA-binding</keyword>